<dbReference type="InterPro" id="IPR014721">
    <property type="entry name" value="Ribsml_uS5_D2-typ_fold_subgr"/>
</dbReference>
<keyword evidence="5 6" id="KW-0694">RNA-binding</keyword>
<dbReference type="HAMAP" id="MF_00227">
    <property type="entry name" value="RNase_P"/>
    <property type="match status" value="1"/>
</dbReference>
<organism evidence="7 8">
    <name type="scientific">Xanthocytophaga flava</name>
    <dbReference type="NCBI Taxonomy" id="3048013"/>
    <lineage>
        <taxon>Bacteria</taxon>
        <taxon>Pseudomonadati</taxon>
        <taxon>Bacteroidota</taxon>
        <taxon>Cytophagia</taxon>
        <taxon>Cytophagales</taxon>
        <taxon>Rhodocytophagaceae</taxon>
        <taxon>Xanthocytophaga</taxon>
    </lineage>
</organism>
<evidence type="ECO:0000256" key="4">
    <source>
        <dbReference type="ARBA" id="ARBA00022801"/>
    </source>
</evidence>
<evidence type="ECO:0000313" key="8">
    <source>
        <dbReference type="Proteomes" id="UP001241110"/>
    </source>
</evidence>
<dbReference type="EMBL" id="JASJOS010000005">
    <property type="protein sequence ID" value="MDJ1481414.1"/>
    <property type="molecule type" value="Genomic_DNA"/>
</dbReference>
<name>A0AAE3U968_9BACT</name>
<comment type="function">
    <text evidence="6">RNaseP catalyzes the removal of the 5'-leader sequence from pre-tRNA to produce the mature 5'-terminus. It can also cleave other RNA substrates such as 4.5S RNA. The protein component plays an auxiliary but essential role in vivo by binding to the 5'-leader sequence and broadening the substrate specificity of the ribozyme.</text>
</comment>
<evidence type="ECO:0000256" key="1">
    <source>
        <dbReference type="ARBA" id="ARBA00022694"/>
    </source>
</evidence>
<dbReference type="Pfam" id="PF00825">
    <property type="entry name" value="Ribonuclease_P"/>
    <property type="match status" value="1"/>
</dbReference>
<evidence type="ECO:0000256" key="6">
    <source>
        <dbReference type="HAMAP-Rule" id="MF_00227"/>
    </source>
</evidence>
<keyword evidence="3 6" id="KW-0255">Endonuclease</keyword>
<keyword evidence="1 6" id="KW-0819">tRNA processing</keyword>
<evidence type="ECO:0000256" key="5">
    <source>
        <dbReference type="ARBA" id="ARBA00022884"/>
    </source>
</evidence>
<dbReference type="GO" id="GO:0004526">
    <property type="term" value="F:ribonuclease P activity"/>
    <property type="evidence" value="ECO:0007669"/>
    <property type="project" value="UniProtKB-UniRule"/>
</dbReference>
<dbReference type="EC" id="3.1.26.5" evidence="6"/>
<comment type="similarity">
    <text evidence="6">Belongs to the RnpA family.</text>
</comment>
<dbReference type="InterPro" id="IPR000100">
    <property type="entry name" value="RNase_P"/>
</dbReference>
<keyword evidence="2 6" id="KW-0540">Nuclease</keyword>
<dbReference type="RefSeq" id="WP_313979148.1">
    <property type="nucleotide sequence ID" value="NZ_JASJOS010000005.1"/>
</dbReference>
<gene>
    <name evidence="6" type="primary">rnpA</name>
    <name evidence="7" type="ORF">QNI16_13025</name>
</gene>
<accession>A0AAE3U968</accession>
<dbReference type="InterPro" id="IPR020568">
    <property type="entry name" value="Ribosomal_Su5_D2-typ_SF"/>
</dbReference>
<dbReference type="SUPFAM" id="SSF54211">
    <property type="entry name" value="Ribosomal protein S5 domain 2-like"/>
    <property type="match status" value="1"/>
</dbReference>
<evidence type="ECO:0000256" key="2">
    <source>
        <dbReference type="ARBA" id="ARBA00022722"/>
    </source>
</evidence>
<dbReference type="GO" id="GO:0000049">
    <property type="term" value="F:tRNA binding"/>
    <property type="evidence" value="ECO:0007669"/>
    <property type="project" value="UniProtKB-UniRule"/>
</dbReference>
<dbReference type="Proteomes" id="UP001241110">
    <property type="component" value="Unassembled WGS sequence"/>
</dbReference>
<dbReference type="Gene3D" id="3.30.230.10">
    <property type="match status" value="1"/>
</dbReference>
<comment type="subunit">
    <text evidence="6">Consists of a catalytic RNA component (M1 or rnpB) and a protein subunit.</text>
</comment>
<evidence type="ECO:0000313" key="7">
    <source>
        <dbReference type="EMBL" id="MDJ1481414.1"/>
    </source>
</evidence>
<sequence>MLVKNQNLPKAERLCSKKIIEELFQKGSSVYLYPFRIQYLPRTNEEIAYPQIFFSISKRNFKRSNKRNLIRRRLKEIYRHHKYEWLSATPPSVFPAYLSVIYVSKEILPSDILSKKFNAVWKKLQDTGLQTSSHSSF</sequence>
<evidence type="ECO:0000256" key="3">
    <source>
        <dbReference type="ARBA" id="ARBA00022759"/>
    </source>
</evidence>
<proteinExistence type="inferred from homology"/>
<comment type="caution">
    <text evidence="7">The sequence shown here is derived from an EMBL/GenBank/DDBJ whole genome shotgun (WGS) entry which is preliminary data.</text>
</comment>
<protein>
    <recommendedName>
        <fullName evidence="6">Ribonuclease P protein component</fullName>
        <shortName evidence="6">RNase P protein</shortName>
        <shortName evidence="6">RNaseP protein</shortName>
        <ecNumber evidence="6">3.1.26.5</ecNumber>
    </recommendedName>
    <alternativeName>
        <fullName evidence="6">Protein C5</fullName>
    </alternativeName>
</protein>
<reference evidence="7" key="1">
    <citation type="submission" date="2023-05" db="EMBL/GenBank/DDBJ databases">
        <authorList>
            <person name="Zhang X."/>
        </authorList>
    </citation>
    <scope>NUCLEOTIDE SEQUENCE</scope>
    <source>
        <strain evidence="7">YF14B1</strain>
    </source>
</reference>
<keyword evidence="4 6" id="KW-0378">Hydrolase</keyword>
<dbReference type="AlphaFoldDB" id="A0AAE3U968"/>
<comment type="catalytic activity">
    <reaction evidence="6">
        <text>Endonucleolytic cleavage of RNA, removing 5'-extranucleotides from tRNA precursor.</text>
        <dbReference type="EC" id="3.1.26.5"/>
    </reaction>
</comment>
<dbReference type="GO" id="GO:0001682">
    <property type="term" value="P:tRNA 5'-leader removal"/>
    <property type="evidence" value="ECO:0007669"/>
    <property type="project" value="UniProtKB-UniRule"/>
</dbReference>